<evidence type="ECO:0000256" key="1">
    <source>
        <dbReference type="ARBA" id="ARBA00023127"/>
    </source>
</evidence>
<proteinExistence type="inferred from homology"/>
<dbReference type="Pfam" id="PF02984">
    <property type="entry name" value="Cyclin_C"/>
    <property type="match status" value="1"/>
</dbReference>
<dbReference type="Ensembl" id="ENSEBUT00000016684.1">
    <property type="protein sequence ID" value="ENSEBUP00000016108.1"/>
    <property type="gene ID" value="ENSEBUG00000010127.1"/>
</dbReference>
<keyword evidence="1 4" id="KW-0195">Cyclin</keyword>
<dbReference type="InterPro" id="IPR039361">
    <property type="entry name" value="Cyclin"/>
</dbReference>
<sequence>MLVKIPIWFREFFKVIVFFHRSCQKRHITGFLKKLWMDSDETWFASWELKLPVFRGQSPQLPLRRHFIDLLCVLASRFQLSAATRHLAVYLLDLFMDRYDIAVKQLYVAALSCLVLASKFEEREERVPKLDQLNNIGFMGQLPLRLGRTELRQMELLLLDAFQWNLCLPTAALFLDYYLAVSGPDADVCSAWLPGRPHKIYYYLEKYAQYFLEVSLQDHVYLRFYPSQVAAGCVAAARACLHLSPTWPPQFQRLTNYSWDHLAPCMELLLLAHDNDSKEAAKQSPLQQHSPRPQHICDVPFPNSPVHHHHSLHLPSTHSHLAPTNTTVANVGLLPDSLDIVAQHGLTVPTHSLSLQESPGLLTNQPRVHLHHHHHHQLGPAVGIGTTQGFGHVEPGGTAVHRSLGLANYPLAALQGFPVQNHHPVTLELAMVTDAKPFLGAAYPGGFKVYSHYEIPATCFER</sequence>
<dbReference type="Proteomes" id="UP000694388">
    <property type="component" value="Unplaced"/>
</dbReference>
<dbReference type="Gene3D" id="1.10.472.10">
    <property type="entry name" value="Cyclin-like"/>
    <property type="match status" value="2"/>
</dbReference>
<evidence type="ECO:0000259" key="6">
    <source>
        <dbReference type="SMART" id="SM00385"/>
    </source>
</evidence>
<dbReference type="InterPro" id="IPR013763">
    <property type="entry name" value="Cyclin-like_dom"/>
</dbReference>
<accession>A0A8C4QIV6</accession>
<dbReference type="InterPro" id="IPR036915">
    <property type="entry name" value="Cyclin-like_sf"/>
</dbReference>
<dbReference type="Pfam" id="PF00134">
    <property type="entry name" value="Cyclin_N"/>
    <property type="match status" value="1"/>
</dbReference>
<feature type="domain" description="Cyclin C-terminal" evidence="7">
    <location>
        <begin position="169"/>
        <end position="302"/>
    </location>
</feature>
<evidence type="ECO:0000313" key="8">
    <source>
        <dbReference type="Ensembl" id="ENSEBUP00000016108.1"/>
    </source>
</evidence>
<feature type="region of interest" description="Disordered" evidence="5">
    <location>
        <begin position="279"/>
        <end position="301"/>
    </location>
</feature>
<evidence type="ECO:0000259" key="7">
    <source>
        <dbReference type="SMART" id="SM01332"/>
    </source>
</evidence>
<dbReference type="CDD" id="cd20529">
    <property type="entry name" value="CYCLIN_CCNJ-like_rpt2"/>
    <property type="match status" value="1"/>
</dbReference>
<comment type="similarity">
    <text evidence="2">Belongs to the cyclin family. Cyclin J subfamily.</text>
</comment>
<evidence type="ECO:0000256" key="5">
    <source>
        <dbReference type="SAM" id="MobiDB-lite"/>
    </source>
</evidence>
<dbReference type="InterPro" id="IPR004367">
    <property type="entry name" value="Cyclin_C-dom"/>
</dbReference>
<dbReference type="SMART" id="SM01332">
    <property type="entry name" value="Cyclin_C"/>
    <property type="match status" value="1"/>
</dbReference>
<reference evidence="8" key="1">
    <citation type="submission" date="2025-08" db="UniProtKB">
        <authorList>
            <consortium name="Ensembl"/>
        </authorList>
    </citation>
    <scope>IDENTIFICATION</scope>
</reference>
<protein>
    <recommendedName>
        <fullName evidence="3">Cyclin-J-like protein</fullName>
    </recommendedName>
</protein>
<evidence type="ECO:0000313" key="9">
    <source>
        <dbReference type="Proteomes" id="UP000694388"/>
    </source>
</evidence>
<reference evidence="8" key="2">
    <citation type="submission" date="2025-09" db="UniProtKB">
        <authorList>
            <consortium name="Ensembl"/>
        </authorList>
    </citation>
    <scope>IDENTIFICATION</scope>
</reference>
<feature type="domain" description="Cyclin-like" evidence="6">
    <location>
        <begin position="198"/>
        <end position="271"/>
    </location>
</feature>
<dbReference type="SMART" id="SM00385">
    <property type="entry name" value="CYCLIN"/>
    <property type="match status" value="2"/>
</dbReference>
<evidence type="ECO:0000256" key="4">
    <source>
        <dbReference type="RuleBase" id="RU000383"/>
    </source>
</evidence>
<dbReference type="InterPro" id="IPR006671">
    <property type="entry name" value="Cyclin_N"/>
</dbReference>
<dbReference type="SUPFAM" id="SSF47954">
    <property type="entry name" value="Cyclin-like"/>
    <property type="match status" value="2"/>
</dbReference>
<name>A0A8C4QIV6_EPTBU</name>
<dbReference type="AlphaFoldDB" id="A0A8C4QIV6"/>
<evidence type="ECO:0000256" key="2">
    <source>
        <dbReference type="ARBA" id="ARBA00061243"/>
    </source>
</evidence>
<dbReference type="FunFam" id="1.10.472.10:FF:000047">
    <property type="entry name" value="Cyclin J like"/>
    <property type="match status" value="1"/>
</dbReference>
<feature type="domain" description="Cyclin-like" evidence="6">
    <location>
        <begin position="69"/>
        <end position="160"/>
    </location>
</feature>
<keyword evidence="9" id="KW-1185">Reference proteome</keyword>
<dbReference type="CDD" id="cd20528">
    <property type="entry name" value="CYCLIN_CCNJ-like_rpt1"/>
    <property type="match status" value="1"/>
</dbReference>
<evidence type="ECO:0000256" key="3">
    <source>
        <dbReference type="ARBA" id="ARBA00069543"/>
    </source>
</evidence>
<dbReference type="GeneTree" id="ENSGT00940000159349"/>
<dbReference type="PANTHER" id="PTHR10177">
    <property type="entry name" value="CYCLINS"/>
    <property type="match status" value="1"/>
</dbReference>
<organism evidence="8 9">
    <name type="scientific">Eptatretus burgeri</name>
    <name type="common">Inshore hagfish</name>
    <dbReference type="NCBI Taxonomy" id="7764"/>
    <lineage>
        <taxon>Eukaryota</taxon>
        <taxon>Metazoa</taxon>
        <taxon>Chordata</taxon>
        <taxon>Craniata</taxon>
        <taxon>Vertebrata</taxon>
        <taxon>Cyclostomata</taxon>
        <taxon>Myxini</taxon>
        <taxon>Myxiniformes</taxon>
        <taxon>Myxinidae</taxon>
        <taxon>Eptatretinae</taxon>
        <taxon>Eptatretus</taxon>
    </lineage>
</organism>